<dbReference type="AlphaFoldDB" id="A0A0G0U884"/>
<dbReference type="EMBL" id="LBYQ01000001">
    <property type="protein sequence ID" value="KKR55675.1"/>
    <property type="molecule type" value="Genomic_DNA"/>
</dbReference>
<comment type="caution">
    <text evidence="1">The sequence shown here is derived from an EMBL/GenBank/DDBJ whole genome shotgun (WGS) entry which is preliminary data.</text>
</comment>
<evidence type="ECO:0000313" key="2">
    <source>
        <dbReference type="Proteomes" id="UP000034489"/>
    </source>
</evidence>
<evidence type="ECO:0000313" key="1">
    <source>
        <dbReference type="EMBL" id="KKR55675.1"/>
    </source>
</evidence>
<organism evidence="1 2">
    <name type="scientific">Candidatus Curtissbacteria bacterium GW2011_GWA1_40_24</name>
    <dbReference type="NCBI Taxonomy" id="1618406"/>
    <lineage>
        <taxon>Bacteria</taxon>
        <taxon>Candidatus Curtissiibacteriota</taxon>
    </lineage>
</organism>
<reference evidence="1 2" key="1">
    <citation type="journal article" date="2015" name="Nature">
        <title>rRNA introns, odd ribosomes, and small enigmatic genomes across a large radiation of phyla.</title>
        <authorList>
            <person name="Brown C.T."/>
            <person name="Hug L.A."/>
            <person name="Thomas B.C."/>
            <person name="Sharon I."/>
            <person name="Castelle C.J."/>
            <person name="Singh A."/>
            <person name="Wilkins M.J."/>
            <person name="Williams K.H."/>
            <person name="Banfield J.F."/>
        </authorList>
    </citation>
    <scope>NUCLEOTIDE SEQUENCE [LARGE SCALE GENOMIC DNA]</scope>
</reference>
<dbReference type="Proteomes" id="UP000034489">
    <property type="component" value="Unassembled WGS sequence"/>
</dbReference>
<protein>
    <submittedName>
        <fullName evidence="1">Uncharacterized protein</fullName>
    </submittedName>
</protein>
<accession>A0A0G0U884</accession>
<gene>
    <name evidence="1" type="ORF">UT92_C0001G0018</name>
</gene>
<name>A0A0G0U884_9BACT</name>
<proteinExistence type="predicted"/>
<sequence length="37" mass="3808">MEPEIFAALCAVELVDQSHQVGGSWTTGSGTGSDPDD</sequence>